<comment type="subunit">
    <text evidence="2 8">Tetramer of two alpha and two beta chains.</text>
</comment>
<protein>
    <recommendedName>
        <fullName evidence="8">Tryptophan synthase alpha chain</fullName>
        <ecNumber evidence="8">4.2.1.20</ecNumber>
    </recommendedName>
</protein>
<keyword evidence="5 8" id="KW-0057">Aromatic amino acid biosynthesis</keyword>
<dbReference type="GO" id="GO:0004834">
    <property type="term" value="F:tryptophan synthase activity"/>
    <property type="evidence" value="ECO:0007669"/>
    <property type="project" value="UniProtKB-UniRule"/>
</dbReference>
<feature type="active site" description="Proton acceptor" evidence="8">
    <location>
        <position position="64"/>
    </location>
</feature>
<dbReference type="NCBIfam" id="TIGR00262">
    <property type="entry name" value="trpA"/>
    <property type="match status" value="1"/>
</dbReference>
<dbReference type="EC" id="4.2.1.20" evidence="8"/>
<comment type="catalytic activity">
    <reaction evidence="7 8">
        <text>(1S,2R)-1-C-(indol-3-yl)glycerol 3-phosphate + L-serine = D-glyceraldehyde 3-phosphate + L-tryptophan + H2O</text>
        <dbReference type="Rhea" id="RHEA:10532"/>
        <dbReference type="ChEBI" id="CHEBI:15377"/>
        <dbReference type="ChEBI" id="CHEBI:33384"/>
        <dbReference type="ChEBI" id="CHEBI:57912"/>
        <dbReference type="ChEBI" id="CHEBI:58866"/>
        <dbReference type="ChEBI" id="CHEBI:59776"/>
        <dbReference type="EC" id="4.2.1.20"/>
    </reaction>
</comment>
<evidence type="ECO:0000256" key="1">
    <source>
        <dbReference type="ARBA" id="ARBA00004733"/>
    </source>
</evidence>
<dbReference type="EMBL" id="CP045851">
    <property type="protein sequence ID" value="QGG95498.1"/>
    <property type="molecule type" value="Genomic_DNA"/>
</dbReference>
<dbReference type="Gene3D" id="3.20.20.70">
    <property type="entry name" value="Aldolase class I"/>
    <property type="match status" value="1"/>
</dbReference>
<evidence type="ECO:0000256" key="7">
    <source>
        <dbReference type="ARBA" id="ARBA00049047"/>
    </source>
</evidence>
<evidence type="ECO:0000256" key="9">
    <source>
        <dbReference type="RuleBase" id="RU003662"/>
    </source>
</evidence>
<dbReference type="PROSITE" id="PS00167">
    <property type="entry name" value="TRP_SYNTHASE_ALPHA"/>
    <property type="match status" value="1"/>
</dbReference>
<dbReference type="InterPro" id="IPR018204">
    <property type="entry name" value="Trp_synthase_alpha_AS"/>
</dbReference>
<dbReference type="InterPro" id="IPR011060">
    <property type="entry name" value="RibuloseP-bd_barrel"/>
</dbReference>
<evidence type="ECO:0000313" key="11">
    <source>
        <dbReference type="Proteomes" id="UP000334019"/>
    </source>
</evidence>
<reference evidence="10 11" key="1">
    <citation type="submission" date="2019-11" db="EMBL/GenBank/DDBJ databases">
        <authorList>
            <person name="He Y."/>
        </authorList>
    </citation>
    <scope>NUCLEOTIDE SEQUENCE [LARGE SCALE GENOMIC DNA]</scope>
    <source>
        <strain evidence="10 11">SCSIO 58843</strain>
    </source>
</reference>
<evidence type="ECO:0000256" key="6">
    <source>
        <dbReference type="ARBA" id="ARBA00023239"/>
    </source>
</evidence>
<dbReference type="UniPathway" id="UPA00035">
    <property type="reaction ID" value="UER00044"/>
</dbReference>
<evidence type="ECO:0000313" key="10">
    <source>
        <dbReference type="EMBL" id="QGG95498.1"/>
    </source>
</evidence>
<evidence type="ECO:0000256" key="8">
    <source>
        <dbReference type="HAMAP-Rule" id="MF_00131"/>
    </source>
</evidence>
<dbReference type="Proteomes" id="UP000334019">
    <property type="component" value="Chromosome"/>
</dbReference>
<dbReference type="SUPFAM" id="SSF51366">
    <property type="entry name" value="Ribulose-phoshate binding barrel"/>
    <property type="match status" value="1"/>
</dbReference>
<dbReference type="HAMAP" id="MF_00131">
    <property type="entry name" value="Trp_synth_alpha"/>
    <property type="match status" value="1"/>
</dbReference>
<dbReference type="GO" id="GO:0005829">
    <property type="term" value="C:cytosol"/>
    <property type="evidence" value="ECO:0007669"/>
    <property type="project" value="TreeGrafter"/>
</dbReference>
<keyword evidence="6 8" id="KW-0456">Lyase</keyword>
<proteinExistence type="inferred from homology"/>
<dbReference type="KEGG" id="atq:GH723_10540"/>
<organism evidence="10 11">
    <name type="scientific">Actinomarinicola tropica</name>
    <dbReference type="NCBI Taxonomy" id="2789776"/>
    <lineage>
        <taxon>Bacteria</taxon>
        <taxon>Bacillati</taxon>
        <taxon>Actinomycetota</taxon>
        <taxon>Acidimicrobiia</taxon>
        <taxon>Acidimicrobiales</taxon>
        <taxon>Iamiaceae</taxon>
        <taxon>Actinomarinicola</taxon>
    </lineage>
</organism>
<evidence type="ECO:0000256" key="3">
    <source>
        <dbReference type="ARBA" id="ARBA00022605"/>
    </source>
</evidence>
<evidence type="ECO:0000256" key="2">
    <source>
        <dbReference type="ARBA" id="ARBA00011270"/>
    </source>
</evidence>
<dbReference type="PANTHER" id="PTHR43406">
    <property type="entry name" value="TRYPTOPHAN SYNTHASE, ALPHA CHAIN"/>
    <property type="match status" value="1"/>
</dbReference>
<gene>
    <name evidence="8" type="primary">trpA</name>
    <name evidence="10" type="ORF">GH723_10540</name>
</gene>
<dbReference type="InterPro" id="IPR013785">
    <property type="entry name" value="Aldolase_TIM"/>
</dbReference>
<dbReference type="RefSeq" id="WP_153759605.1">
    <property type="nucleotide sequence ID" value="NZ_CP045851.1"/>
</dbReference>
<name>A0A5Q2RF67_9ACTN</name>
<accession>A0A5Q2RF67</accession>
<keyword evidence="11" id="KW-1185">Reference proteome</keyword>
<comment type="similarity">
    <text evidence="8 9">Belongs to the TrpA family.</text>
</comment>
<feature type="active site" description="Proton acceptor" evidence="8">
    <location>
        <position position="53"/>
    </location>
</feature>
<evidence type="ECO:0000256" key="4">
    <source>
        <dbReference type="ARBA" id="ARBA00022822"/>
    </source>
</evidence>
<evidence type="ECO:0000256" key="5">
    <source>
        <dbReference type="ARBA" id="ARBA00023141"/>
    </source>
</evidence>
<comment type="pathway">
    <text evidence="1 8">Amino-acid biosynthesis; L-tryptophan biosynthesis; L-tryptophan from chorismate: step 5/5.</text>
</comment>
<keyword evidence="4 8" id="KW-0822">Tryptophan biosynthesis</keyword>
<dbReference type="AlphaFoldDB" id="A0A5Q2RF67"/>
<sequence length="263" mass="27773">MGDGTSHGPLERHLRARRADGRKFFMPYLTAGYGADWPRLVEAVAAAGADAIEIGIPFSDPVMDGPTIQVSSAAALEAGATPASILDEVEKLDVGIPLIAMTYYNIPFHMGLKRYAENLRRAGIVASILPDLPLEESGPWCTEADAAGIETVMLAAPTASDERLSRICARARGFVYAVGLLGITGEREQLAASALDIAGRLTRLTDVPVAVGVGVSTPEQAAQTCEVADGVVVGSAIIQRLTDHGFDACVELVGEFRERIDRG</sequence>
<dbReference type="CDD" id="cd04724">
    <property type="entry name" value="Tryptophan_synthase_alpha"/>
    <property type="match status" value="1"/>
</dbReference>
<keyword evidence="3 8" id="KW-0028">Amino-acid biosynthesis</keyword>
<comment type="function">
    <text evidence="8">The alpha subunit is responsible for the aldol cleavage of indoleglycerol phosphate to indole and glyceraldehyde 3-phosphate.</text>
</comment>
<dbReference type="InterPro" id="IPR002028">
    <property type="entry name" value="Trp_synthase_suA"/>
</dbReference>
<dbReference type="Pfam" id="PF00290">
    <property type="entry name" value="Trp_syntA"/>
    <property type="match status" value="1"/>
</dbReference>
<dbReference type="PANTHER" id="PTHR43406:SF1">
    <property type="entry name" value="TRYPTOPHAN SYNTHASE ALPHA CHAIN, CHLOROPLASTIC"/>
    <property type="match status" value="1"/>
</dbReference>